<dbReference type="InterPro" id="IPR000182">
    <property type="entry name" value="GNAT_dom"/>
</dbReference>
<gene>
    <name evidence="2" type="ORF">HPK16_06620</name>
</gene>
<dbReference type="Gene3D" id="3.40.630.30">
    <property type="match status" value="1"/>
</dbReference>
<feature type="domain" description="N-acetyltransferase" evidence="1">
    <location>
        <begin position="15"/>
        <end position="179"/>
    </location>
</feature>
<keyword evidence="2" id="KW-0808">Transferase</keyword>
<dbReference type="GO" id="GO:0016747">
    <property type="term" value="F:acyltransferase activity, transferring groups other than amino-acyl groups"/>
    <property type="evidence" value="ECO:0007669"/>
    <property type="project" value="InterPro"/>
</dbReference>
<protein>
    <submittedName>
        <fullName evidence="2">GNAT family N-acetyltransferase</fullName>
    </submittedName>
</protein>
<dbReference type="AlphaFoldDB" id="A0A7W1YFV3"/>
<evidence type="ECO:0000259" key="1">
    <source>
        <dbReference type="PROSITE" id="PS51186"/>
    </source>
</evidence>
<dbReference type="Proteomes" id="UP000548787">
    <property type="component" value="Unassembled WGS sequence"/>
</dbReference>
<sequence length="179" mass="20334">MTTNKNNISLGNSIFTVQEASVSDEASLQQLMIDTASWLKNSGSSQWNDILEGKDVHGLKDRIRDGEVFLVRETESEGIASAFILRKTASDWDKRLWRDHGYQTPARYLHRLMIARAFAGQNLSQAILDWAGVESAQSHYQYLRLDCIADNKKLNTLYQKAGFIQIAIVDGFCLYEKRT</sequence>
<dbReference type="EMBL" id="JABJVM010000005">
    <property type="protein sequence ID" value="MBA3926011.1"/>
    <property type="molecule type" value="Genomic_DNA"/>
</dbReference>
<accession>A0A7W1YFV3</accession>
<name>A0A7W1YFV3_9LIST</name>
<comment type="caution">
    <text evidence="2">The sequence shown here is derived from an EMBL/GenBank/DDBJ whole genome shotgun (WGS) entry which is preliminary data.</text>
</comment>
<dbReference type="SUPFAM" id="SSF55729">
    <property type="entry name" value="Acyl-CoA N-acyltransferases (Nat)"/>
    <property type="match status" value="1"/>
</dbReference>
<dbReference type="RefSeq" id="WP_181676219.1">
    <property type="nucleotide sequence ID" value="NZ_JABJVM010000005.1"/>
</dbReference>
<keyword evidence="3" id="KW-1185">Reference proteome</keyword>
<reference evidence="2 3" key="1">
    <citation type="submission" date="2020-08" db="EMBL/GenBank/DDBJ databases">
        <title>Listeria ohnekaius sp. nov. and Listeria portnoyii sp. nov. isolated from non-agricultural and natural environments.</title>
        <authorList>
            <person name="Weller D."/>
            <person name="Belias A.M."/>
            <person name="Liao J."/>
            <person name="Guo S."/>
            <person name="Orsi R.H."/>
            <person name="Wiedmann M."/>
        </authorList>
    </citation>
    <scope>NUCLEOTIDE SEQUENCE [LARGE SCALE GENOMIC DNA]</scope>
    <source>
        <strain evidence="2 3">FSL W9-0585</strain>
    </source>
</reference>
<dbReference type="PROSITE" id="PS51186">
    <property type="entry name" value="GNAT"/>
    <property type="match status" value="1"/>
</dbReference>
<dbReference type="InterPro" id="IPR016181">
    <property type="entry name" value="Acyl_CoA_acyltransferase"/>
</dbReference>
<evidence type="ECO:0000313" key="3">
    <source>
        <dbReference type="Proteomes" id="UP000548787"/>
    </source>
</evidence>
<proteinExistence type="predicted"/>
<organism evidence="2 3">
    <name type="scientific">Listeria rustica</name>
    <dbReference type="NCBI Taxonomy" id="2713503"/>
    <lineage>
        <taxon>Bacteria</taxon>
        <taxon>Bacillati</taxon>
        <taxon>Bacillota</taxon>
        <taxon>Bacilli</taxon>
        <taxon>Bacillales</taxon>
        <taxon>Listeriaceae</taxon>
        <taxon>Listeria</taxon>
    </lineage>
</organism>
<evidence type="ECO:0000313" key="2">
    <source>
        <dbReference type="EMBL" id="MBA3926011.1"/>
    </source>
</evidence>